<keyword evidence="3" id="KW-1185">Reference proteome</keyword>
<sequence length="233" mass="25043">MNLLEAMELRHAVRDYTDEPLTADQTAALQEAIASANSRHGLDIQLVHDVPDALGGCPTHYGRFKNVRNLIALIGRDEPGADEADLDERAGYAGELLALTAVSLGLDTSWAVLHETADHEGCWTLGEGERMPAAIALGHGTRPGRPHRSKPADQLGAIENGDYADAPDWFHRGIEAVMLAPSALGKQPVRFTLLADGRTVRAEALEGVQAEICLGIAKLHFELAVDGTDFVWA</sequence>
<comment type="caution">
    <text evidence="2">The sequence shown here is derived from an EMBL/GenBank/DDBJ whole genome shotgun (WGS) entry which is preliminary data.</text>
</comment>
<dbReference type="SUPFAM" id="SSF55469">
    <property type="entry name" value="FMN-dependent nitroreductase-like"/>
    <property type="match status" value="1"/>
</dbReference>
<dbReference type="InterPro" id="IPR000415">
    <property type="entry name" value="Nitroreductase-like"/>
</dbReference>
<dbReference type="OrthoDB" id="9814075at2"/>
<gene>
    <name evidence="2" type="ORF">BMYO_1735</name>
</gene>
<dbReference type="AlphaFoldDB" id="A0A261FGE4"/>
<evidence type="ECO:0000259" key="1">
    <source>
        <dbReference type="Pfam" id="PF14512"/>
    </source>
</evidence>
<accession>A0A261FGE4</accession>
<dbReference type="Proteomes" id="UP000216871">
    <property type="component" value="Unassembled WGS sequence"/>
</dbReference>
<dbReference type="RefSeq" id="WP_094668145.1">
    <property type="nucleotide sequence ID" value="NZ_MWWW01000022.1"/>
</dbReference>
<dbReference type="Gene3D" id="3.40.109.10">
    <property type="entry name" value="NADH Oxidase"/>
    <property type="match status" value="1"/>
</dbReference>
<reference evidence="2 3" key="1">
    <citation type="journal article" date="2017" name="BMC Genomics">
        <title>Comparative genomic and phylogenomic analyses of the Bifidobacteriaceae family.</title>
        <authorList>
            <person name="Lugli G.A."/>
            <person name="Milani C."/>
            <person name="Turroni F."/>
            <person name="Duranti S."/>
            <person name="Mancabelli L."/>
            <person name="Mangifesta M."/>
            <person name="Ferrario C."/>
            <person name="Modesto M."/>
            <person name="Mattarelli P."/>
            <person name="Jiri K."/>
            <person name="van Sinderen D."/>
            <person name="Ventura M."/>
        </authorList>
    </citation>
    <scope>NUCLEOTIDE SEQUENCE [LARGE SCALE GENOMIC DNA]</scope>
    <source>
        <strain evidence="2 3">DSM 100196</strain>
    </source>
</reference>
<organism evidence="2 3">
    <name type="scientific">Bifidobacterium myosotis</name>
    <dbReference type="NCBI Taxonomy" id="1630166"/>
    <lineage>
        <taxon>Bacteria</taxon>
        <taxon>Bacillati</taxon>
        <taxon>Actinomycetota</taxon>
        <taxon>Actinomycetes</taxon>
        <taxon>Bifidobacteriales</taxon>
        <taxon>Bifidobacteriaceae</taxon>
        <taxon>Bifidobacterium</taxon>
    </lineage>
</organism>
<evidence type="ECO:0000313" key="3">
    <source>
        <dbReference type="Proteomes" id="UP000216871"/>
    </source>
</evidence>
<dbReference type="EMBL" id="MWWW01000022">
    <property type="protein sequence ID" value="OZG58212.1"/>
    <property type="molecule type" value="Genomic_DNA"/>
</dbReference>
<dbReference type="GO" id="GO:0016491">
    <property type="term" value="F:oxidoreductase activity"/>
    <property type="evidence" value="ECO:0007669"/>
    <property type="project" value="InterPro"/>
</dbReference>
<evidence type="ECO:0000313" key="2">
    <source>
        <dbReference type="EMBL" id="OZG58212.1"/>
    </source>
</evidence>
<dbReference type="Pfam" id="PF14512">
    <property type="entry name" value="TM1586_NiRdase"/>
    <property type="match status" value="1"/>
</dbReference>
<dbReference type="InterPro" id="IPR029478">
    <property type="entry name" value="TM1586_NiRdase"/>
</dbReference>
<name>A0A261FGE4_9BIFI</name>
<feature type="domain" description="Putative nitroreductase TM1586" evidence="1">
    <location>
        <begin position="2"/>
        <end position="224"/>
    </location>
</feature>
<protein>
    <submittedName>
        <fullName evidence="2">Nitroreductase</fullName>
    </submittedName>
</protein>
<proteinExistence type="predicted"/>